<feature type="transmembrane region" description="Helical" evidence="1">
    <location>
        <begin position="31"/>
        <end position="51"/>
    </location>
</feature>
<evidence type="ECO:0008006" key="4">
    <source>
        <dbReference type="Google" id="ProtNLM"/>
    </source>
</evidence>
<feature type="transmembrane region" description="Helical" evidence="1">
    <location>
        <begin position="7"/>
        <end position="25"/>
    </location>
</feature>
<keyword evidence="1" id="KW-0812">Transmembrane</keyword>
<dbReference type="AlphaFoldDB" id="A0AAJ1NCL4"/>
<reference evidence="2" key="1">
    <citation type="submission" date="2023-03" db="EMBL/GenBank/DDBJ databases">
        <title>Genetic diversity of Bacillus cereus sensu lato isolates from Slovenia.</title>
        <authorList>
            <person name="Abdelli M."/>
        </authorList>
    </citation>
    <scope>NUCLEOTIDE SEQUENCE</scope>
    <source>
        <strain evidence="2">SIBC39</strain>
    </source>
</reference>
<feature type="transmembrane region" description="Helical" evidence="1">
    <location>
        <begin position="260"/>
        <end position="281"/>
    </location>
</feature>
<feature type="transmembrane region" description="Helical" evidence="1">
    <location>
        <begin position="346"/>
        <end position="367"/>
    </location>
</feature>
<feature type="transmembrane region" description="Helical" evidence="1">
    <location>
        <begin position="90"/>
        <end position="113"/>
    </location>
</feature>
<evidence type="ECO:0000313" key="3">
    <source>
        <dbReference type="Proteomes" id="UP001216801"/>
    </source>
</evidence>
<keyword evidence="1" id="KW-0472">Membrane</keyword>
<evidence type="ECO:0000256" key="1">
    <source>
        <dbReference type="SAM" id="Phobius"/>
    </source>
</evidence>
<feature type="transmembrane region" description="Helical" evidence="1">
    <location>
        <begin position="293"/>
        <end position="311"/>
    </location>
</feature>
<dbReference type="RefSeq" id="WP_277616492.1">
    <property type="nucleotide sequence ID" value="NZ_JARPRP010000008.1"/>
</dbReference>
<accession>A0AAJ1NCL4</accession>
<keyword evidence="1" id="KW-1133">Transmembrane helix</keyword>
<feature type="transmembrane region" description="Helical" evidence="1">
    <location>
        <begin position="220"/>
        <end position="240"/>
    </location>
</feature>
<proteinExistence type="predicted"/>
<dbReference type="Proteomes" id="UP001216801">
    <property type="component" value="Unassembled WGS sequence"/>
</dbReference>
<feature type="transmembrane region" description="Helical" evidence="1">
    <location>
        <begin position="134"/>
        <end position="161"/>
    </location>
</feature>
<evidence type="ECO:0000313" key="2">
    <source>
        <dbReference type="EMBL" id="MDG0952845.1"/>
    </source>
</evidence>
<feature type="transmembrane region" description="Helical" evidence="1">
    <location>
        <begin position="181"/>
        <end position="200"/>
    </location>
</feature>
<comment type="caution">
    <text evidence="2">The sequence shown here is derived from an EMBL/GenBank/DDBJ whole genome shotgun (WGS) entry which is preliminary data.</text>
</comment>
<protein>
    <recommendedName>
        <fullName evidence="4">EpsG family protein</fullName>
    </recommendedName>
</protein>
<feature type="transmembrane region" description="Helical" evidence="1">
    <location>
        <begin position="317"/>
        <end position="334"/>
    </location>
</feature>
<dbReference type="EMBL" id="JARPRR010000006">
    <property type="protein sequence ID" value="MDG0952845.1"/>
    <property type="molecule type" value="Genomic_DNA"/>
</dbReference>
<organism evidence="2 3">
    <name type="scientific">Bacillus paranthracis</name>
    <dbReference type="NCBI Taxonomy" id="2026186"/>
    <lineage>
        <taxon>Bacteria</taxon>
        <taxon>Bacillati</taxon>
        <taxon>Bacillota</taxon>
        <taxon>Bacilli</taxon>
        <taxon>Bacillales</taxon>
        <taxon>Bacillaceae</taxon>
        <taxon>Bacillus</taxon>
        <taxon>Bacillus cereus group</taxon>
    </lineage>
</organism>
<name>A0AAJ1NCL4_9BACI</name>
<gene>
    <name evidence="2" type="ORF">P6U19_09600</name>
</gene>
<sequence length="373" mass="43263">MYIAERIISLFTYVLVLWIMCFLISKLGNRYIGKILFFYTLILSTMSFFFVPSPGADLYRLIPVMHIWGSLNSIELWNEMLKSTTPMNMLYMYLIGKTKIDGLLPAITAFLFYNNVFYILKKSVIRYKVASTDAALVLFFFMSLGVLIEVISGIRTMLGFSFVAVFVYKEMVEGKSIFKNIVGYVLVALIHPAVLALIIIRFSYLVIEKSKNNYQKFSKILFVLIVIPILYIFGQEYLLASFEKTKDYVSDGTFWYFWEYLIGGISLLFIIYLISLTSKFIKIEGDLRSIQKLLVFCKYIAVLLIVFLIEYNTFHRFVIFLSIIAIPLLANVLESSRYNKIIKINLRQFVFILSCIILFIACTRGNLTSFKFL</sequence>